<keyword evidence="1" id="KW-0812">Transmembrane</keyword>
<name>A0A7C4U827_UNCW3</name>
<proteinExistence type="predicted"/>
<sequence length="330" mass="37166">MRKDKLVVGLLLIFFGLLFLLVNTNVLQWSDIRSIWRLWPLLIILVGIDIMFREKDILRDILILSLLFGTLIIWLMIKIIQPSDLKRTSFMKGNSSFLEYEIEEDEINFDAELFGNVTIYPTNQKKLIVKTELPKKIEDELKIEKKGNSYTLKIPSIKTLKSIKKDSARIEIGLPIDTKLNLDLSGGAVKGNFNFGDILLKKLNLSFGAGAINIEFPVQNKIILEDFKISSGASLLTIDKIGNANFDKCEISSGASSIDVDLGGNWRNNALLEIECGVTNVNLRIPKNAEFTLETEGILNPGIKKMISKNPKFKVVLKGALNNINYTEYE</sequence>
<evidence type="ECO:0000256" key="1">
    <source>
        <dbReference type="SAM" id="Phobius"/>
    </source>
</evidence>
<comment type="caution">
    <text evidence="3">The sequence shown here is derived from an EMBL/GenBank/DDBJ whole genome shotgun (WGS) entry which is preliminary data.</text>
</comment>
<dbReference type="Gene3D" id="2.160.20.120">
    <property type="match status" value="1"/>
</dbReference>
<evidence type="ECO:0000259" key="2">
    <source>
        <dbReference type="Pfam" id="PF18917"/>
    </source>
</evidence>
<keyword evidence="1" id="KW-1133">Transmembrane helix</keyword>
<reference evidence="3" key="1">
    <citation type="journal article" date="2020" name="mSystems">
        <title>Genome- and Community-Level Interaction Insights into Carbon Utilization and Element Cycling Functions of Hydrothermarchaeota in Hydrothermal Sediment.</title>
        <authorList>
            <person name="Zhou Z."/>
            <person name="Liu Y."/>
            <person name="Xu W."/>
            <person name="Pan J."/>
            <person name="Luo Z.H."/>
            <person name="Li M."/>
        </authorList>
    </citation>
    <scope>NUCLEOTIDE SEQUENCE [LARGE SCALE GENOMIC DNA]</scope>
    <source>
        <strain evidence="3">SpSt-780</strain>
    </source>
</reference>
<feature type="transmembrane region" description="Helical" evidence="1">
    <location>
        <begin position="34"/>
        <end position="52"/>
    </location>
</feature>
<keyword evidence="1" id="KW-0472">Membrane</keyword>
<feature type="domain" description="LiaI-LiaF-like transmembrane region" evidence="2">
    <location>
        <begin position="6"/>
        <end position="50"/>
    </location>
</feature>
<feature type="transmembrane region" description="Helical" evidence="1">
    <location>
        <begin position="61"/>
        <end position="80"/>
    </location>
</feature>
<gene>
    <name evidence="3" type="ORF">ENV67_04675</name>
</gene>
<dbReference type="EMBL" id="DTHG01000058">
    <property type="protein sequence ID" value="HGW91819.1"/>
    <property type="molecule type" value="Genomic_DNA"/>
</dbReference>
<dbReference type="InterPro" id="IPR043726">
    <property type="entry name" value="LiaI-LiaF-like_TM1"/>
</dbReference>
<organism evidence="3">
    <name type="scientific">candidate division WOR-3 bacterium</name>
    <dbReference type="NCBI Taxonomy" id="2052148"/>
    <lineage>
        <taxon>Bacteria</taxon>
        <taxon>Bacteria division WOR-3</taxon>
    </lineage>
</organism>
<protein>
    <recommendedName>
        <fullName evidence="2">LiaI-LiaF-like transmembrane region domain-containing protein</fullName>
    </recommendedName>
</protein>
<dbReference type="Pfam" id="PF18917">
    <property type="entry name" value="LiaI-LiaF-like_TM1"/>
    <property type="match status" value="1"/>
</dbReference>
<evidence type="ECO:0000313" key="3">
    <source>
        <dbReference type="EMBL" id="HGW91819.1"/>
    </source>
</evidence>
<accession>A0A7C4U827</accession>
<dbReference type="AlphaFoldDB" id="A0A7C4U827"/>